<dbReference type="EMBL" id="CP107006">
    <property type="protein sequence ID" value="UYQ95549.1"/>
    <property type="molecule type" value="Genomic_DNA"/>
</dbReference>
<keyword evidence="2" id="KW-1185">Reference proteome</keyword>
<reference evidence="1" key="1">
    <citation type="submission" date="2022-10" db="EMBL/GenBank/DDBJ databases">
        <title>Chitinophaga sp. nov., isolated from soil.</title>
        <authorList>
            <person name="Jeon C.O."/>
        </authorList>
    </citation>
    <scope>NUCLEOTIDE SEQUENCE</scope>
    <source>
        <strain evidence="1">R8</strain>
    </source>
</reference>
<accession>A0ABY6JB59</accession>
<name>A0ABY6JB59_9BACT</name>
<evidence type="ECO:0000313" key="1">
    <source>
        <dbReference type="EMBL" id="UYQ95549.1"/>
    </source>
</evidence>
<gene>
    <name evidence="1" type="ORF">MKQ68_10595</name>
</gene>
<sequence length="304" mass="32562">MKKIVAVAALCIAGLSACHKDAEPVGTNDATVMLSSGEKFVTGDVSVNPGDSIFFNFTITAKRPMKFVGIQKNPVNQTGFVTRDTLKTSELSYSTTKRLKADTANGTYRYRIVAHDTSGVYIGSQDLVVTVKADFDFFTYRFLRVPDTTAKTNTCYMSATTGEVFSYTTGGAKSALIDFGIMYDTTGAASTVATDDLRFCLYALSAPQGQIPFYDISTWTKNATVMKKATSPGFNTLMSAGSLRAAARTNLASGTSNKVTQLAANSLVFFRTASGKAGCLIINYANGTTPAMSSYVNVDVKIER</sequence>
<protein>
    <recommendedName>
        <fullName evidence="3">DUF4397 domain-containing protein</fullName>
    </recommendedName>
</protein>
<dbReference type="PROSITE" id="PS51257">
    <property type="entry name" value="PROKAR_LIPOPROTEIN"/>
    <property type="match status" value="1"/>
</dbReference>
<evidence type="ECO:0008006" key="3">
    <source>
        <dbReference type="Google" id="ProtNLM"/>
    </source>
</evidence>
<organism evidence="1 2">
    <name type="scientific">Chitinophaga horti</name>
    <dbReference type="NCBI Taxonomy" id="2920382"/>
    <lineage>
        <taxon>Bacteria</taxon>
        <taxon>Pseudomonadati</taxon>
        <taxon>Bacteroidota</taxon>
        <taxon>Chitinophagia</taxon>
        <taxon>Chitinophagales</taxon>
        <taxon>Chitinophagaceae</taxon>
        <taxon>Chitinophaga</taxon>
    </lineage>
</organism>
<dbReference type="Proteomes" id="UP001162741">
    <property type="component" value="Chromosome"/>
</dbReference>
<dbReference type="RefSeq" id="WP_264283271.1">
    <property type="nucleotide sequence ID" value="NZ_CP107006.1"/>
</dbReference>
<evidence type="ECO:0000313" key="2">
    <source>
        <dbReference type="Proteomes" id="UP001162741"/>
    </source>
</evidence>
<proteinExistence type="predicted"/>